<dbReference type="OrthoDB" id="9777271at2"/>
<organism evidence="3 4">
    <name type="scientific">Nakamurella multipartita (strain ATCC 700099 / DSM 44233 / CIP 104796 / JCM 9543 / NBRC 105858 / Y-104)</name>
    <name type="common">Microsphaera multipartita</name>
    <dbReference type="NCBI Taxonomy" id="479431"/>
    <lineage>
        <taxon>Bacteria</taxon>
        <taxon>Bacillati</taxon>
        <taxon>Actinomycetota</taxon>
        <taxon>Actinomycetes</taxon>
        <taxon>Nakamurellales</taxon>
        <taxon>Nakamurellaceae</taxon>
        <taxon>Nakamurella</taxon>
    </lineage>
</organism>
<dbReference type="EMBL" id="CP001737">
    <property type="protein sequence ID" value="ACV81168.1"/>
    <property type="molecule type" value="Genomic_DNA"/>
</dbReference>
<dbReference type="eggNOG" id="COG5607">
    <property type="taxonomic scope" value="Bacteria"/>
</dbReference>
<dbReference type="SMART" id="SM01118">
    <property type="entry name" value="CYTH"/>
    <property type="match status" value="1"/>
</dbReference>
<dbReference type="Gene3D" id="2.40.320.10">
    <property type="entry name" value="Hypothetical Protein Pfu-838710-001"/>
    <property type="match status" value="1"/>
</dbReference>
<reference evidence="3 4" key="2">
    <citation type="journal article" date="2010" name="Stand. Genomic Sci.">
        <title>Complete genome sequence of Nakamurella multipartita type strain (Y-104).</title>
        <authorList>
            <person name="Tice H."/>
            <person name="Mayilraj S."/>
            <person name="Sims D."/>
            <person name="Lapidus A."/>
            <person name="Nolan M."/>
            <person name="Lucas S."/>
            <person name="Glavina Del Rio T."/>
            <person name="Copeland A."/>
            <person name="Cheng J.F."/>
            <person name="Meincke L."/>
            <person name="Bruce D."/>
            <person name="Goodwin L."/>
            <person name="Pitluck S."/>
            <person name="Ivanova N."/>
            <person name="Mavromatis K."/>
            <person name="Ovchinnikova G."/>
            <person name="Pati A."/>
            <person name="Chen A."/>
            <person name="Palaniappan K."/>
            <person name="Land M."/>
            <person name="Hauser L."/>
            <person name="Chang Y.J."/>
            <person name="Jeffries C.D."/>
            <person name="Detter J.C."/>
            <person name="Brettin T."/>
            <person name="Rohde M."/>
            <person name="Goker M."/>
            <person name="Bristow J."/>
            <person name="Eisen J.A."/>
            <person name="Markowitz V."/>
            <person name="Hugenholtz P."/>
            <person name="Kyrpides N.C."/>
            <person name="Klenk H.P."/>
            <person name="Chen F."/>
        </authorList>
    </citation>
    <scope>NUCLEOTIDE SEQUENCE [LARGE SCALE GENOMIC DNA]</scope>
    <source>
        <strain evidence="4">ATCC 700099 / DSM 44233 / CIP 104796 / JCM 9543 / NBRC 105858 / Y-104</strain>
    </source>
</reference>
<reference evidence="4" key="1">
    <citation type="submission" date="2009-09" db="EMBL/GenBank/DDBJ databases">
        <title>The complete genome of Nakamurella multipartita DSM 44233.</title>
        <authorList>
            <consortium name="US DOE Joint Genome Institute (JGI-PGF)"/>
            <person name="Lucas S."/>
            <person name="Copeland A."/>
            <person name="Lapidus A."/>
            <person name="Glavina del Rio T."/>
            <person name="Dalin E."/>
            <person name="Tice H."/>
            <person name="Bruce D."/>
            <person name="Goodwin L."/>
            <person name="Pitluck S."/>
            <person name="Kyrpides N."/>
            <person name="Mavromatis K."/>
            <person name="Ivanova N."/>
            <person name="Ovchinnikova G."/>
            <person name="Sims D."/>
            <person name="Meincke L."/>
            <person name="Brettin T."/>
            <person name="Detter J.C."/>
            <person name="Han C."/>
            <person name="Larimer F."/>
            <person name="Land M."/>
            <person name="Hauser L."/>
            <person name="Markowitz V."/>
            <person name="Cheng J.-F."/>
            <person name="Hugenholtz P."/>
            <person name="Woyke T."/>
            <person name="Wu D."/>
            <person name="Klenk H.-P."/>
            <person name="Eisen J.A."/>
        </authorList>
    </citation>
    <scope>NUCLEOTIDE SEQUENCE [LARGE SCALE GENOMIC DNA]</scope>
    <source>
        <strain evidence="4">ATCC 700099 / DSM 44233 / CIP 104796 / JCM 9543 / NBRC 105858 / Y-104</strain>
    </source>
</reference>
<dbReference type="InParanoid" id="C8X9W8"/>
<name>C8X9W8_NAKMY</name>
<dbReference type="PANTHER" id="PTHR39339:SF1">
    <property type="entry name" value="CHAD DOMAIN-CONTAINING PROTEIN"/>
    <property type="match status" value="1"/>
</dbReference>
<dbReference type="eggNOG" id="COG3025">
    <property type="taxonomic scope" value="Bacteria"/>
</dbReference>
<dbReference type="KEGG" id="nml:Namu_4894"/>
<dbReference type="RefSeq" id="WP_015749977.1">
    <property type="nucleotide sequence ID" value="NC_013235.1"/>
</dbReference>
<keyword evidence="4" id="KW-1185">Reference proteome</keyword>
<gene>
    <name evidence="3" type="ordered locus">Namu_4894</name>
</gene>
<protein>
    <submittedName>
        <fullName evidence="3">CHAD domain containing protein</fullName>
    </submittedName>
</protein>
<dbReference type="InterPro" id="IPR038186">
    <property type="entry name" value="CHAD_dom_sf"/>
</dbReference>
<dbReference type="AlphaFoldDB" id="C8X9W8"/>
<feature type="domain" description="CYTH" evidence="1">
    <location>
        <begin position="5"/>
        <end position="204"/>
    </location>
</feature>
<dbReference type="SMART" id="SM00880">
    <property type="entry name" value="CHAD"/>
    <property type="match status" value="1"/>
</dbReference>
<dbReference type="SUPFAM" id="SSF55154">
    <property type="entry name" value="CYTH-like phosphatases"/>
    <property type="match status" value="1"/>
</dbReference>
<evidence type="ECO:0000313" key="3">
    <source>
        <dbReference type="EMBL" id="ACV81168.1"/>
    </source>
</evidence>
<accession>C8X9W8</accession>
<dbReference type="HOGENOM" id="CLU_026984_1_0_11"/>
<feature type="domain" description="CHAD" evidence="2">
    <location>
        <begin position="217"/>
        <end position="501"/>
    </location>
</feature>
<evidence type="ECO:0000259" key="1">
    <source>
        <dbReference type="PROSITE" id="PS51707"/>
    </source>
</evidence>
<dbReference type="PROSITE" id="PS51707">
    <property type="entry name" value="CYTH"/>
    <property type="match status" value="1"/>
</dbReference>
<evidence type="ECO:0000313" key="4">
    <source>
        <dbReference type="Proteomes" id="UP000002218"/>
    </source>
</evidence>
<dbReference type="InterPro" id="IPR023577">
    <property type="entry name" value="CYTH_domain"/>
</dbReference>
<dbReference type="PROSITE" id="PS51708">
    <property type="entry name" value="CHAD"/>
    <property type="match status" value="1"/>
</dbReference>
<dbReference type="Proteomes" id="UP000002218">
    <property type="component" value="Chromosome"/>
</dbReference>
<dbReference type="InterPro" id="IPR033469">
    <property type="entry name" value="CYTH-like_dom_sf"/>
</dbReference>
<dbReference type="Pfam" id="PF01928">
    <property type="entry name" value="CYTH"/>
    <property type="match status" value="1"/>
</dbReference>
<dbReference type="STRING" id="479431.Namu_4894"/>
<dbReference type="CDD" id="cd07374">
    <property type="entry name" value="CYTH-like_Pase"/>
    <property type="match status" value="1"/>
</dbReference>
<dbReference type="PANTHER" id="PTHR39339">
    <property type="entry name" value="SLR1444 PROTEIN"/>
    <property type="match status" value="1"/>
</dbReference>
<sequence length="510" mass="55912">MTSEHLEIERKYDAPQDLPWVELSSLPGVGALSDPAVKHLDATYFDTDTLALTRAGITLRRRTGGSDAGWHLKVPAAAGARTEFGEPLKDHPTPPTALLDRVRVHVRDHELHPVARLESRRTVHKLLGPQGAVLAEAVDDVVRASAPGPGGSADVSDWREWEVELVDGSEELIEAADAVIRAAGATASPWPSKLARALHGRLAGLPTRPDPAHLSPKSHARDVVLAHLAEQVHVILARDPLVRTDEPDAVHKMRVATRRLRSALATFRPLLDRTVTDPLREELKWIAGELGGARDAEVLRARLLAEITAEPDELVLGPIASRIGTDLQVQHKKAHDELLVALDSGRYFRLLDRLDQLVADPPFTEDGDRKARKVLTACVRKAYRRVTRLVQAGEPADHAHRDEWYHEIRKAAKRLRYAGESVAPAFGEPALVLAARAEALQEALGEHQDSVVARAALRELGVRLHLDGDNAFTLGRLHALEQVRGDKALGEFAQDWAALADPKTTAWLRS</sequence>
<dbReference type="Pfam" id="PF05235">
    <property type="entry name" value="CHAD"/>
    <property type="match status" value="1"/>
</dbReference>
<dbReference type="InterPro" id="IPR007899">
    <property type="entry name" value="CHAD_dom"/>
</dbReference>
<proteinExistence type="predicted"/>
<evidence type="ECO:0000259" key="2">
    <source>
        <dbReference type="PROSITE" id="PS51708"/>
    </source>
</evidence>
<dbReference type="Gene3D" id="1.40.20.10">
    <property type="entry name" value="CHAD domain"/>
    <property type="match status" value="1"/>
</dbReference>